<reference evidence="3 4" key="1">
    <citation type="submission" date="2023-01" db="EMBL/GenBank/DDBJ databases">
        <authorList>
            <person name="Whitehead M."/>
        </authorList>
    </citation>
    <scope>NUCLEOTIDE SEQUENCE [LARGE SCALE GENOMIC DNA]</scope>
</reference>
<comment type="caution">
    <text evidence="3">The sequence shown here is derived from an EMBL/GenBank/DDBJ whole genome shotgun (WGS) entry which is preliminary data.</text>
</comment>
<organism evidence="3 4">
    <name type="scientific">Macrosiphum euphorbiae</name>
    <name type="common">potato aphid</name>
    <dbReference type="NCBI Taxonomy" id="13131"/>
    <lineage>
        <taxon>Eukaryota</taxon>
        <taxon>Metazoa</taxon>
        <taxon>Ecdysozoa</taxon>
        <taxon>Arthropoda</taxon>
        <taxon>Hexapoda</taxon>
        <taxon>Insecta</taxon>
        <taxon>Pterygota</taxon>
        <taxon>Neoptera</taxon>
        <taxon>Paraneoptera</taxon>
        <taxon>Hemiptera</taxon>
        <taxon>Sternorrhyncha</taxon>
        <taxon>Aphidomorpha</taxon>
        <taxon>Aphidoidea</taxon>
        <taxon>Aphididae</taxon>
        <taxon>Macrosiphini</taxon>
        <taxon>Macrosiphum</taxon>
    </lineage>
</organism>
<feature type="domain" description="THAP9-like helix-turn-helix" evidence="1">
    <location>
        <begin position="4"/>
        <end position="74"/>
    </location>
</feature>
<dbReference type="Pfam" id="PF12017">
    <property type="entry name" value="Tnp_P_element"/>
    <property type="match status" value="1"/>
</dbReference>
<protein>
    <submittedName>
        <fullName evidence="3">Uncharacterized protein</fullName>
    </submittedName>
</protein>
<dbReference type="Proteomes" id="UP001160148">
    <property type="component" value="Unassembled WGS sequence"/>
</dbReference>
<evidence type="ECO:0000259" key="2">
    <source>
        <dbReference type="Pfam" id="PF21787"/>
    </source>
</evidence>
<evidence type="ECO:0000313" key="3">
    <source>
        <dbReference type="EMBL" id="CAI6370656.1"/>
    </source>
</evidence>
<dbReference type="InterPro" id="IPR021896">
    <property type="entry name" value="THAP9-like_HTH"/>
</dbReference>
<evidence type="ECO:0000313" key="4">
    <source>
        <dbReference type="Proteomes" id="UP001160148"/>
    </source>
</evidence>
<gene>
    <name evidence="3" type="ORF">MEUPH1_LOCUS24759</name>
</gene>
<name>A0AAV0XTL1_9HEMI</name>
<keyword evidence="4" id="KW-1185">Reference proteome</keyword>
<dbReference type="EMBL" id="CARXXK010000451">
    <property type="protein sequence ID" value="CAI6370656.1"/>
    <property type="molecule type" value="Genomic_DNA"/>
</dbReference>
<sequence>MLHQVTQMLEENFGGFPLTLLLHEHKSKMLHKKCVRYTNAMKDFAKTLFFYSPKAYKYVRKMFTLPHPSTIRKWLSSTECEPGFLEEVFLFLKQEVSKNSWLQDCSLVHDSMSLRKQLVTS</sequence>
<feature type="domain" description="Transposable element P transposase-like RNase H" evidence="2">
    <location>
        <begin position="80"/>
        <end position="119"/>
    </location>
</feature>
<proteinExistence type="predicted"/>
<accession>A0AAV0XTL1</accession>
<dbReference type="Pfam" id="PF21787">
    <property type="entry name" value="TNP-like_RNaseH_N"/>
    <property type="match status" value="1"/>
</dbReference>
<evidence type="ECO:0000259" key="1">
    <source>
        <dbReference type="Pfam" id="PF12017"/>
    </source>
</evidence>
<dbReference type="InterPro" id="IPR048365">
    <property type="entry name" value="TNP-like_RNaseH_N"/>
</dbReference>
<dbReference type="AlphaFoldDB" id="A0AAV0XTL1"/>